<dbReference type="SUPFAM" id="SSF50729">
    <property type="entry name" value="PH domain-like"/>
    <property type="match status" value="1"/>
</dbReference>
<keyword evidence="2" id="KW-1185">Reference proteome</keyword>
<protein>
    <submittedName>
        <fullName evidence="3">WH1 domain-containing protein</fullName>
    </submittedName>
</protein>
<accession>A0A915PKL3</accession>
<name>A0A915PKL3_9BILA</name>
<dbReference type="Gene3D" id="2.30.29.30">
    <property type="entry name" value="Pleckstrin-homology domain (PH domain)/Phosphotyrosine-binding domain (PTB)"/>
    <property type="match status" value="1"/>
</dbReference>
<sequence length="202" mass="22907">MIVDRFWAELFRLSSDRSQWNILYPSLLSITVITEVSSRRNGTNYKSLRLLAKNESGIVTEQLLETSNRVTRVSSCFAYWHYHDETYGINVVSADDCDRFCKLIRGDYVSTNSSARDTAVTSSASPTSPLSATILAHIMQIFEVEKGVVKNRNGSFMECVIKLNQNGALIRFKGNDFSLNLPKKKRNVISTESRFITIYNDV</sequence>
<dbReference type="PROSITE" id="PS50229">
    <property type="entry name" value="WH1"/>
    <property type="match status" value="1"/>
</dbReference>
<dbReference type="InterPro" id="IPR000697">
    <property type="entry name" value="WH1/EVH1_dom"/>
</dbReference>
<evidence type="ECO:0000259" key="1">
    <source>
        <dbReference type="PROSITE" id="PS50229"/>
    </source>
</evidence>
<evidence type="ECO:0000313" key="3">
    <source>
        <dbReference type="WBParaSite" id="sdigi.contig129.g4938.t1"/>
    </source>
</evidence>
<evidence type="ECO:0000313" key="2">
    <source>
        <dbReference type="Proteomes" id="UP000887581"/>
    </source>
</evidence>
<proteinExistence type="predicted"/>
<dbReference type="WBParaSite" id="sdigi.contig129.g4938.t1">
    <property type="protein sequence ID" value="sdigi.contig129.g4938.t1"/>
    <property type="gene ID" value="sdigi.contig129.g4938"/>
</dbReference>
<dbReference type="InterPro" id="IPR011993">
    <property type="entry name" value="PH-like_dom_sf"/>
</dbReference>
<dbReference type="AlphaFoldDB" id="A0A915PKL3"/>
<organism evidence="2 3">
    <name type="scientific">Setaria digitata</name>
    <dbReference type="NCBI Taxonomy" id="48799"/>
    <lineage>
        <taxon>Eukaryota</taxon>
        <taxon>Metazoa</taxon>
        <taxon>Ecdysozoa</taxon>
        <taxon>Nematoda</taxon>
        <taxon>Chromadorea</taxon>
        <taxon>Rhabditida</taxon>
        <taxon>Spirurina</taxon>
        <taxon>Spiruromorpha</taxon>
        <taxon>Filarioidea</taxon>
        <taxon>Setariidae</taxon>
        <taxon>Setaria</taxon>
    </lineage>
</organism>
<dbReference type="Proteomes" id="UP000887581">
    <property type="component" value="Unplaced"/>
</dbReference>
<feature type="domain" description="WH1" evidence="1">
    <location>
        <begin position="1"/>
        <end position="111"/>
    </location>
</feature>
<reference evidence="3" key="1">
    <citation type="submission" date="2022-11" db="UniProtKB">
        <authorList>
            <consortium name="WormBaseParasite"/>
        </authorList>
    </citation>
    <scope>IDENTIFICATION</scope>
</reference>